<proteinExistence type="inferred from homology"/>
<comment type="subcellular location">
    <subcellularLocation>
        <location evidence="1">Membrane</location>
        <topology evidence="1">Multi-pass membrane protein</topology>
    </subcellularLocation>
</comment>
<reference evidence="10" key="1">
    <citation type="submission" date="2020-05" db="EMBL/GenBank/DDBJ databases">
        <authorList>
            <person name="Chiriac C."/>
            <person name="Salcher M."/>
            <person name="Ghai R."/>
            <person name="Kavagutti S V."/>
        </authorList>
    </citation>
    <scope>NUCLEOTIDE SEQUENCE</scope>
</reference>
<keyword evidence="4" id="KW-1003">Cell membrane</keyword>
<gene>
    <name evidence="10" type="ORF">UFOPK4098_00309</name>
    <name evidence="11" type="ORF">UFOPK4347_00151</name>
</gene>
<dbReference type="HAMAP" id="MF_01937">
    <property type="entry name" value="MenA_1"/>
    <property type="match status" value="1"/>
</dbReference>
<name>A0A6J7QAJ8_9ZZZZ</name>
<evidence type="ECO:0000256" key="3">
    <source>
        <dbReference type="ARBA" id="ARBA00022428"/>
    </source>
</evidence>
<evidence type="ECO:0000256" key="6">
    <source>
        <dbReference type="ARBA" id="ARBA00022692"/>
    </source>
</evidence>
<dbReference type="EMBL" id="CAFBQU010000002">
    <property type="protein sequence ID" value="CAB5058898.1"/>
    <property type="molecule type" value="Genomic_DNA"/>
</dbReference>
<dbReference type="Gene3D" id="1.10.357.140">
    <property type="entry name" value="UbiA prenyltransferase"/>
    <property type="match status" value="1"/>
</dbReference>
<evidence type="ECO:0000256" key="5">
    <source>
        <dbReference type="ARBA" id="ARBA00022679"/>
    </source>
</evidence>
<evidence type="ECO:0000256" key="2">
    <source>
        <dbReference type="ARBA" id="ARBA00004863"/>
    </source>
</evidence>
<keyword evidence="5" id="KW-0808">Transferase</keyword>
<accession>A0A6J7QAJ8</accession>
<dbReference type="InterPro" id="IPR044878">
    <property type="entry name" value="UbiA_sf"/>
</dbReference>
<dbReference type="UniPathway" id="UPA00079"/>
<dbReference type="GO" id="GO:0016020">
    <property type="term" value="C:membrane"/>
    <property type="evidence" value="ECO:0007669"/>
    <property type="project" value="UniProtKB-SubCell"/>
</dbReference>
<organism evidence="10">
    <name type="scientific">freshwater metagenome</name>
    <dbReference type="NCBI Taxonomy" id="449393"/>
    <lineage>
        <taxon>unclassified sequences</taxon>
        <taxon>metagenomes</taxon>
        <taxon>ecological metagenomes</taxon>
    </lineage>
</organism>
<dbReference type="CDD" id="cd13962">
    <property type="entry name" value="PT_UbiA_UBIAD1"/>
    <property type="match status" value="1"/>
</dbReference>
<dbReference type="GO" id="GO:0042371">
    <property type="term" value="P:vitamin K biosynthetic process"/>
    <property type="evidence" value="ECO:0007669"/>
    <property type="project" value="TreeGrafter"/>
</dbReference>
<dbReference type="GO" id="GO:0046428">
    <property type="term" value="F:1,4-dihydroxy-2-naphthoate polyprenyltransferase activity"/>
    <property type="evidence" value="ECO:0007669"/>
    <property type="project" value="InterPro"/>
</dbReference>
<keyword evidence="8 9" id="KW-0472">Membrane</keyword>
<evidence type="ECO:0000256" key="8">
    <source>
        <dbReference type="ARBA" id="ARBA00023136"/>
    </source>
</evidence>
<dbReference type="InterPro" id="IPR004657">
    <property type="entry name" value="MenA"/>
</dbReference>
<keyword evidence="6 9" id="KW-0812">Transmembrane</keyword>
<dbReference type="PANTHER" id="PTHR13929">
    <property type="entry name" value="1,4-DIHYDROXY-2-NAPHTHOATE OCTAPRENYLTRANSFERASE"/>
    <property type="match status" value="1"/>
</dbReference>
<evidence type="ECO:0000256" key="1">
    <source>
        <dbReference type="ARBA" id="ARBA00004141"/>
    </source>
</evidence>
<dbReference type="NCBIfam" id="TIGR00751">
    <property type="entry name" value="menA"/>
    <property type="match status" value="1"/>
</dbReference>
<dbReference type="EMBL" id="CAFBPN010000007">
    <property type="protein sequence ID" value="CAB5011344.1"/>
    <property type="molecule type" value="Genomic_DNA"/>
</dbReference>
<dbReference type="AlphaFoldDB" id="A0A6J7QAJ8"/>
<protein>
    <submittedName>
        <fullName evidence="10">Unannotated protein</fullName>
    </submittedName>
</protein>
<feature type="transmembrane region" description="Helical" evidence="9">
    <location>
        <begin position="208"/>
        <end position="237"/>
    </location>
</feature>
<comment type="pathway">
    <text evidence="2">Quinol/quinone metabolism; menaquinone biosynthesis.</text>
</comment>
<keyword evidence="7 9" id="KW-1133">Transmembrane helix</keyword>
<dbReference type="Pfam" id="PF01040">
    <property type="entry name" value="UbiA"/>
    <property type="match status" value="1"/>
</dbReference>
<evidence type="ECO:0000313" key="11">
    <source>
        <dbReference type="EMBL" id="CAB5058898.1"/>
    </source>
</evidence>
<feature type="transmembrane region" description="Helical" evidence="9">
    <location>
        <begin position="106"/>
        <end position="124"/>
    </location>
</feature>
<dbReference type="PIRSF" id="PIRSF005355">
    <property type="entry name" value="UBIAD1"/>
    <property type="match status" value="1"/>
</dbReference>
<evidence type="ECO:0000256" key="4">
    <source>
        <dbReference type="ARBA" id="ARBA00022475"/>
    </source>
</evidence>
<dbReference type="NCBIfam" id="NF004751">
    <property type="entry name" value="PRK06080.1-3"/>
    <property type="match status" value="1"/>
</dbReference>
<dbReference type="PANTHER" id="PTHR13929:SF0">
    <property type="entry name" value="UBIA PRENYLTRANSFERASE DOMAIN-CONTAINING PROTEIN 1"/>
    <property type="match status" value="1"/>
</dbReference>
<evidence type="ECO:0000256" key="7">
    <source>
        <dbReference type="ARBA" id="ARBA00022989"/>
    </source>
</evidence>
<feature type="transmembrane region" description="Helical" evidence="9">
    <location>
        <begin position="161"/>
        <end position="180"/>
    </location>
</feature>
<evidence type="ECO:0000313" key="10">
    <source>
        <dbReference type="EMBL" id="CAB5011344.1"/>
    </source>
</evidence>
<keyword evidence="3" id="KW-0474">Menaquinone biosynthesis</keyword>
<dbReference type="InterPro" id="IPR000537">
    <property type="entry name" value="UbiA_prenyltransferase"/>
</dbReference>
<evidence type="ECO:0000256" key="9">
    <source>
        <dbReference type="SAM" id="Phobius"/>
    </source>
</evidence>
<feature type="transmembrane region" description="Helical" evidence="9">
    <location>
        <begin position="257"/>
        <end position="281"/>
    </location>
</feature>
<feature type="transmembrane region" description="Helical" evidence="9">
    <location>
        <begin position="136"/>
        <end position="155"/>
    </location>
</feature>
<sequence length="283" mass="29128">MGARPRTLPAAVVPVLVGAALAVGTAHPVWWRIALALVVSLSLQVGVNYANDYSDGVKGADAVRVGPVRLVGSGLVAPRSVKRAAFLSFGCAAVCGLVLSLATTPWLLLVGVCAIAAGWTYTGGPRPYGYLGLGEIFVFIFFGVVATLGSAYVVAEELTSAMWISCVPVGCFACALLVVNNLRDIPTDSKVGKNTLAVRLGDARTRQFFVFLYALSAAFVVAVAIQKPAAILGLLGIASARGAVRAVRGGASGRDLIAVLGATGKAQLIFGLLFSLGLLIANR</sequence>
<dbReference type="InterPro" id="IPR026046">
    <property type="entry name" value="UBIAD1"/>
</dbReference>
<dbReference type="GO" id="GO:0009234">
    <property type="term" value="P:menaquinone biosynthetic process"/>
    <property type="evidence" value="ECO:0007669"/>
    <property type="project" value="UniProtKB-UniPathway"/>
</dbReference>